<proteinExistence type="predicted"/>
<dbReference type="EMBL" id="QWEI01000001">
    <property type="protein sequence ID" value="RHW39913.1"/>
    <property type="molecule type" value="Genomic_DNA"/>
</dbReference>
<comment type="caution">
    <text evidence="1">The sequence shown here is derived from an EMBL/GenBank/DDBJ whole genome shotgun (WGS) entry which is preliminary data.</text>
</comment>
<protein>
    <submittedName>
        <fullName evidence="1">Uncharacterized protein</fullName>
    </submittedName>
</protein>
<name>A0A396SDX9_9BACL</name>
<gene>
    <name evidence="1" type="ORF">D1B33_03445</name>
</gene>
<dbReference type="RefSeq" id="WP_118874923.1">
    <property type="nucleotide sequence ID" value="NZ_QWEI01000001.1"/>
</dbReference>
<evidence type="ECO:0000313" key="2">
    <source>
        <dbReference type="Proteomes" id="UP000265692"/>
    </source>
</evidence>
<sequence length="69" mass="7423">MKNMMQKVWLNLVAPTKNEKGAQSLEWLGLAALLILVLGIISTAVSGQSASISELIGKIIRKISEMVGE</sequence>
<keyword evidence="2" id="KW-1185">Reference proteome</keyword>
<dbReference type="Proteomes" id="UP000265692">
    <property type="component" value="Unassembled WGS sequence"/>
</dbReference>
<organism evidence="1 2">
    <name type="scientific">Ureibacillus yapensis</name>
    <dbReference type="NCBI Taxonomy" id="2304605"/>
    <lineage>
        <taxon>Bacteria</taxon>
        <taxon>Bacillati</taxon>
        <taxon>Bacillota</taxon>
        <taxon>Bacilli</taxon>
        <taxon>Bacillales</taxon>
        <taxon>Caryophanaceae</taxon>
        <taxon>Ureibacillus</taxon>
    </lineage>
</organism>
<accession>A0A396SDX9</accession>
<dbReference type="AlphaFoldDB" id="A0A396SDX9"/>
<reference evidence="1 2" key="1">
    <citation type="submission" date="2018-08" db="EMBL/GenBank/DDBJ databases">
        <title>Lysinibacillus sp. YLB-03 draft genome sequence.</title>
        <authorList>
            <person name="Yu L."/>
        </authorList>
    </citation>
    <scope>NUCLEOTIDE SEQUENCE [LARGE SCALE GENOMIC DNA]</scope>
    <source>
        <strain evidence="1 2">YLB-03</strain>
    </source>
</reference>
<evidence type="ECO:0000313" key="1">
    <source>
        <dbReference type="EMBL" id="RHW39913.1"/>
    </source>
</evidence>